<keyword evidence="1" id="KW-1133">Transmembrane helix</keyword>
<organism evidence="2 3">
    <name type="scientific">Glossina brevipalpis</name>
    <dbReference type="NCBI Taxonomy" id="37001"/>
    <lineage>
        <taxon>Eukaryota</taxon>
        <taxon>Metazoa</taxon>
        <taxon>Ecdysozoa</taxon>
        <taxon>Arthropoda</taxon>
        <taxon>Hexapoda</taxon>
        <taxon>Insecta</taxon>
        <taxon>Pterygota</taxon>
        <taxon>Neoptera</taxon>
        <taxon>Endopterygota</taxon>
        <taxon>Diptera</taxon>
        <taxon>Brachycera</taxon>
        <taxon>Muscomorpha</taxon>
        <taxon>Hippoboscoidea</taxon>
        <taxon>Glossinidae</taxon>
        <taxon>Glossina</taxon>
    </lineage>
</organism>
<sequence length="159" mass="19171">MHKIVMKPKLFYRDPLSIYVYYCAVLYPVVIEYFSSVSHFSVFYYNTLLYYSTRYYTLLYYSLPFYATLCYTLLYVTANTLWCYKIDFENNSDDGQYGFWDLMQIFLFDVSQNRLHCIRRSFGHSMWHRALTTAKSLMNISRQYKGKDKSALHRLKPIS</sequence>
<keyword evidence="1" id="KW-0472">Membrane</keyword>
<feature type="transmembrane region" description="Helical" evidence="1">
    <location>
        <begin position="65"/>
        <end position="84"/>
    </location>
</feature>
<protein>
    <submittedName>
        <fullName evidence="2">Uncharacterized protein</fullName>
    </submittedName>
</protein>
<dbReference type="AlphaFoldDB" id="A0A1A9WGV4"/>
<keyword evidence="3" id="KW-1185">Reference proteome</keyword>
<dbReference type="VEuPathDB" id="VectorBase:GBRI019234"/>
<name>A0A1A9WGV4_9MUSC</name>
<evidence type="ECO:0000313" key="3">
    <source>
        <dbReference type="Proteomes" id="UP000091820"/>
    </source>
</evidence>
<dbReference type="EnsemblMetazoa" id="GBRI019234-RA">
    <property type="protein sequence ID" value="GBRI019234-PA"/>
    <property type="gene ID" value="GBRI019234"/>
</dbReference>
<reference evidence="2" key="2">
    <citation type="submission" date="2020-05" db="UniProtKB">
        <authorList>
            <consortium name="EnsemblMetazoa"/>
        </authorList>
    </citation>
    <scope>IDENTIFICATION</scope>
    <source>
        <strain evidence="2">IAEA</strain>
    </source>
</reference>
<evidence type="ECO:0000256" key="1">
    <source>
        <dbReference type="SAM" id="Phobius"/>
    </source>
</evidence>
<keyword evidence="1" id="KW-0812">Transmembrane</keyword>
<evidence type="ECO:0000313" key="2">
    <source>
        <dbReference type="EnsemblMetazoa" id="GBRI019234-PA"/>
    </source>
</evidence>
<feature type="transmembrane region" description="Helical" evidence="1">
    <location>
        <begin position="20"/>
        <end position="45"/>
    </location>
</feature>
<dbReference type="Proteomes" id="UP000091820">
    <property type="component" value="Unassembled WGS sequence"/>
</dbReference>
<proteinExistence type="predicted"/>
<accession>A0A1A9WGV4</accession>
<reference evidence="3" key="1">
    <citation type="submission" date="2014-03" db="EMBL/GenBank/DDBJ databases">
        <authorList>
            <person name="Aksoy S."/>
            <person name="Warren W."/>
            <person name="Wilson R.K."/>
        </authorList>
    </citation>
    <scope>NUCLEOTIDE SEQUENCE [LARGE SCALE GENOMIC DNA]</scope>
    <source>
        <strain evidence="3">IAEA</strain>
    </source>
</reference>